<comment type="caution">
    <text evidence="1">The sequence shown here is derived from an EMBL/GenBank/DDBJ whole genome shotgun (WGS) entry which is preliminary data.</text>
</comment>
<dbReference type="AlphaFoldDB" id="A0AAJ0HBE6"/>
<gene>
    <name evidence="1" type="ORF">B0T25DRAFT_552185</name>
</gene>
<reference evidence="1" key="1">
    <citation type="journal article" date="2023" name="Mol. Phylogenet. Evol.">
        <title>Genome-scale phylogeny and comparative genomics of the fungal order Sordariales.</title>
        <authorList>
            <person name="Hensen N."/>
            <person name="Bonometti L."/>
            <person name="Westerberg I."/>
            <person name="Brannstrom I.O."/>
            <person name="Guillou S."/>
            <person name="Cros-Aarteil S."/>
            <person name="Calhoun S."/>
            <person name="Haridas S."/>
            <person name="Kuo A."/>
            <person name="Mondo S."/>
            <person name="Pangilinan J."/>
            <person name="Riley R."/>
            <person name="LaButti K."/>
            <person name="Andreopoulos B."/>
            <person name="Lipzen A."/>
            <person name="Chen C."/>
            <person name="Yan M."/>
            <person name="Daum C."/>
            <person name="Ng V."/>
            <person name="Clum A."/>
            <person name="Steindorff A."/>
            <person name="Ohm R.A."/>
            <person name="Martin F."/>
            <person name="Silar P."/>
            <person name="Natvig D.O."/>
            <person name="Lalanne C."/>
            <person name="Gautier V."/>
            <person name="Ament-Velasquez S.L."/>
            <person name="Kruys A."/>
            <person name="Hutchinson M.I."/>
            <person name="Powell A.J."/>
            <person name="Barry K."/>
            <person name="Miller A.N."/>
            <person name="Grigoriev I.V."/>
            <person name="Debuchy R."/>
            <person name="Gladieux P."/>
            <person name="Hiltunen Thoren M."/>
            <person name="Johannesson H."/>
        </authorList>
    </citation>
    <scope>NUCLEOTIDE SEQUENCE</scope>
    <source>
        <strain evidence="1">CBS 955.72</strain>
    </source>
</reference>
<evidence type="ECO:0000313" key="1">
    <source>
        <dbReference type="EMBL" id="KAK3346509.1"/>
    </source>
</evidence>
<reference evidence="1" key="2">
    <citation type="submission" date="2023-06" db="EMBL/GenBank/DDBJ databases">
        <authorList>
            <consortium name="Lawrence Berkeley National Laboratory"/>
            <person name="Haridas S."/>
            <person name="Hensen N."/>
            <person name="Bonometti L."/>
            <person name="Westerberg I."/>
            <person name="Brannstrom I.O."/>
            <person name="Guillou S."/>
            <person name="Cros-Aarteil S."/>
            <person name="Calhoun S."/>
            <person name="Kuo A."/>
            <person name="Mondo S."/>
            <person name="Pangilinan J."/>
            <person name="Riley R."/>
            <person name="Labutti K."/>
            <person name="Andreopoulos B."/>
            <person name="Lipzen A."/>
            <person name="Chen C."/>
            <person name="Yanf M."/>
            <person name="Daum C."/>
            <person name="Ng V."/>
            <person name="Clum A."/>
            <person name="Steindorff A."/>
            <person name="Ohm R."/>
            <person name="Martin F."/>
            <person name="Silar P."/>
            <person name="Natvig D."/>
            <person name="Lalanne C."/>
            <person name="Gautier V."/>
            <person name="Ament-Velasquez S.L."/>
            <person name="Kruys A."/>
            <person name="Hutchinson M.I."/>
            <person name="Powell A.J."/>
            <person name="Barry K."/>
            <person name="Miller A.N."/>
            <person name="Grigoriev I.V."/>
            <person name="Debuchy R."/>
            <person name="Gladieux P."/>
            <person name="Thoren M.H."/>
            <person name="Johannesson H."/>
        </authorList>
    </citation>
    <scope>NUCLEOTIDE SEQUENCE</scope>
    <source>
        <strain evidence="1">CBS 955.72</strain>
    </source>
</reference>
<dbReference type="EMBL" id="JAUIQD010000006">
    <property type="protein sequence ID" value="KAK3346509.1"/>
    <property type="molecule type" value="Genomic_DNA"/>
</dbReference>
<proteinExistence type="predicted"/>
<dbReference type="Proteomes" id="UP001275084">
    <property type="component" value="Unassembled WGS sequence"/>
</dbReference>
<accession>A0AAJ0HBE6</accession>
<evidence type="ECO:0000313" key="2">
    <source>
        <dbReference type="Proteomes" id="UP001275084"/>
    </source>
</evidence>
<keyword evidence="2" id="KW-1185">Reference proteome</keyword>
<sequence length="152" mass="17326">MDWPLKDPEFLDGDLDGVFRYRPRPNRAVYRCPDDEDLVESWLETDEDLSAWVEETTTRRQGPGLAVLLASRADDGQGHNGAILEYLPFTRTGFERIVAALPLHGDTARIINRSDIPFYTDINSLDGPRSAICQYLYSPTLLTRSPSKRRRD</sequence>
<name>A0AAJ0HBE6_9PEZI</name>
<protein>
    <submittedName>
        <fullName evidence="1">Uncharacterized protein</fullName>
    </submittedName>
</protein>
<organism evidence="1 2">
    <name type="scientific">Lasiosphaeria hispida</name>
    <dbReference type="NCBI Taxonomy" id="260671"/>
    <lineage>
        <taxon>Eukaryota</taxon>
        <taxon>Fungi</taxon>
        <taxon>Dikarya</taxon>
        <taxon>Ascomycota</taxon>
        <taxon>Pezizomycotina</taxon>
        <taxon>Sordariomycetes</taxon>
        <taxon>Sordariomycetidae</taxon>
        <taxon>Sordariales</taxon>
        <taxon>Lasiosphaeriaceae</taxon>
        <taxon>Lasiosphaeria</taxon>
    </lineage>
</organism>